<reference evidence="2" key="1">
    <citation type="submission" date="2018-12" db="EMBL/GenBank/DDBJ databases">
        <title>The complete genome of Metarhizium rileyi, a key fungal pathogen of Lepidoptera.</title>
        <authorList>
            <person name="Binneck E."/>
            <person name="Lastra C.C.L."/>
            <person name="Sosa-Gomez D.R."/>
        </authorList>
    </citation>
    <scope>NUCLEOTIDE SEQUENCE [LARGE SCALE GENOMIC DNA]</scope>
    <source>
        <strain evidence="2">Cep018-CH2</strain>
    </source>
</reference>
<dbReference type="AlphaFoldDB" id="A0A5C6GDH0"/>
<dbReference type="EMBL" id="SBHS01000006">
    <property type="protein sequence ID" value="TWU75985.1"/>
    <property type="molecule type" value="Genomic_DNA"/>
</dbReference>
<accession>A0A5C6GDH0</accession>
<name>A0A5C6GDH0_METRR</name>
<proteinExistence type="predicted"/>
<evidence type="ECO:0000313" key="1">
    <source>
        <dbReference type="EMBL" id="TWU75985.1"/>
    </source>
</evidence>
<organism evidence="1 2">
    <name type="scientific">Metarhizium rileyi (strain RCEF 4871)</name>
    <name type="common">Nomuraea rileyi</name>
    <dbReference type="NCBI Taxonomy" id="1649241"/>
    <lineage>
        <taxon>Eukaryota</taxon>
        <taxon>Fungi</taxon>
        <taxon>Dikarya</taxon>
        <taxon>Ascomycota</taxon>
        <taxon>Pezizomycotina</taxon>
        <taxon>Sordariomycetes</taxon>
        <taxon>Hypocreomycetidae</taxon>
        <taxon>Hypocreales</taxon>
        <taxon>Clavicipitaceae</taxon>
        <taxon>Metarhizium</taxon>
    </lineage>
</organism>
<gene>
    <name evidence="1" type="ORF">ED733_006950</name>
</gene>
<comment type="caution">
    <text evidence="1">The sequence shown here is derived from an EMBL/GenBank/DDBJ whole genome shotgun (WGS) entry which is preliminary data.</text>
</comment>
<evidence type="ECO:0000313" key="2">
    <source>
        <dbReference type="Proteomes" id="UP000317257"/>
    </source>
</evidence>
<sequence>MRPKGKPQEKLDVANHCATFSIFIPGFYFSTSSKASFQHVPDNNDDLAQTRDIRLQNVWLAAQGVRLPGATILLLSRHHALNQTHTV</sequence>
<protein>
    <submittedName>
        <fullName evidence="1">Uncharacterized protein</fullName>
    </submittedName>
</protein>
<dbReference type="Proteomes" id="UP000317257">
    <property type="component" value="Unassembled WGS sequence"/>
</dbReference>